<dbReference type="InterPro" id="IPR001584">
    <property type="entry name" value="Integrase_cat-core"/>
</dbReference>
<reference evidence="2" key="1">
    <citation type="journal article" date="2019" name="Sci. Rep.">
        <title>Draft genome of Tanacetum cinerariifolium, the natural source of mosquito coil.</title>
        <authorList>
            <person name="Yamashiro T."/>
            <person name="Shiraishi A."/>
            <person name="Satake H."/>
            <person name="Nakayama K."/>
        </authorList>
    </citation>
    <scope>NUCLEOTIDE SEQUENCE</scope>
</reference>
<dbReference type="Pfam" id="PF25597">
    <property type="entry name" value="SH3_retrovirus"/>
    <property type="match status" value="1"/>
</dbReference>
<dbReference type="Gene3D" id="3.30.420.10">
    <property type="entry name" value="Ribonuclease H-like superfamily/Ribonuclease H"/>
    <property type="match status" value="1"/>
</dbReference>
<dbReference type="CDD" id="cd09272">
    <property type="entry name" value="RNase_HI_RT_Ty1"/>
    <property type="match status" value="1"/>
</dbReference>
<dbReference type="GO" id="GO:0015074">
    <property type="term" value="P:DNA integration"/>
    <property type="evidence" value="ECO:0007669"/>
    <property type="project" value="InterPro"/>
</dbReference>
<dbReference type="InterPro" id="IPR036397">
    <property type="entry name" value="RNaseH_sf"/>
</dbReference>
<dbReference type="PANTHER" id="PTHR42648:SF32">
    <property type="entry name" value="RIBONUCLEASE H-LIKE DOMAIN, GAG-PRE-INTEGRASE DOMAIN PROTEIN-RELATED"/>
    <property type="match status" value="1"/>
</dbReference>
<dbReference type="InterPro" id="IPR012337">
    <property type="entry name" value="RNaseH-like_sf"/>
</dbReference>
<dbReference type="EMBL" id="BKCJ010011016">
    <property type="protein sequence ID" value="GEU94179.1"/>
    <property type="molecule type" value="Genomic_DNA"/>
</dbReference>
<gene>
    <name evidence="2" type="ORF">Tci_066157</name>
</gene>
<name>A0A6L2P9M4_TANCI</name>
<dbReference type="SUPFAM" id="SSF53098">
    <property type="entry name" value="Ribonuclease H-like"/>
    <property type="match status" value="1"/>
</dbReference>
<comment type="caution">
    <text evidence="2">The sequence shown here is derived from an EMBL/GenBank/DDBJ whole genome shotgun (WGS) entry which is preliminary data.</text>
</comment>
<proteinExistence type="predicted"/>
<dbReference type="InterPro" id="IPR039537">
    <property type="entry name" value="Retrotran_Ty1/copia-like"/>
</dbReference>
<dbReference type="GO" id="GO:0003676">
    <property type="term" value="F:nucleic acid binding"/>
    <property type="evidence" value="ECO:0007669"/>
    <property type="project" value="InterPro"/>
</dbReference>
<dbReference type="InterPro" id="IPR057670">
    <property type="entry name" value="SH3_retrovirus"/>
</dbReference>
<organism evidence="2">
    <name type="scientific">Tanacetum cinerariifolium</name>
    <name type="common">Dalmatian daisy</name>
    <name type="synonym">Chrysanthemum cinerariifolium</name>
    <dbReference type="NCBI Taxonomy" id="118510"/>
    <lineage>
        <taxon>Eukaryota</taxon>
        <taxon>Viridiplantae</taxon>
        <taxon>Streptophyta</taxon>
        <taxon>Embryophyta</taxon>
        <taxon>Tracheophyta</taxon>
        <taxon>Spermatophyta</taxon>
        <taxon>Magnoliopsida</taxon>
        <taxon>eudicotyledons</taxon>
        <taxon>Gunneridae</taxon>
        <taxon>Pentapetalae</taxon>
        <taxon>asterids</taxon>
        <taxon>campanulids</taxon>
        <taxon>Asterales</taxon>
        <taxon>Asteraceae</taxon>
        <taxon>Asteroideae</taxon>
        <taxon>Anthemideae</taxon>
        <taxon>Anthemidinae</taxon>
        <taxon>Tanacetum</taxon>
    </lineage>
</organism>
<dbReference type="PROSITE" id="PS50994">
    <property type="entry name" value="INTEGRASE"/>
    <property type="match status" value="1"/>
</dbReference>
<accession>A0A6L2P9M4</accession>
<dbReference type="AlphaFoldDB" id="A0A6L2P9M4"/>
<dbReference type="PANTHER" id="PTHR42648">
    <property type="entry name" value="TRANSPOSASE, PUTATIVE-RELATED"/>
    <property type="match status" value="1"/>
</dbReference>
<protein>
    <submittedName>
        <fullName evidence="2">Retrovirus-related Pol polyprotein from transposon TNT 1-94</fullName>
    </submittedName>
</protein>
<sequence>MILESVEHGLLIWPMIEENRVIRTKKYSELSAAKKIQADCDMKATNIILKGLPSDIYSLVNRHRVAKDLWEKNQLLMQDSGFAVPVFFPRDDPIACPNKAMAFLTVVASSRFPSTNNQLKTSSNPRNHATIQDGRVTVQQVQGRQGQSYSGTSKPSDALPVKIKAPKELPKISLMNESLKKLKFHLSKFDNVVKIRTTPNALTEGKSKKSSHQPKAEDTNQEKLYLLDMDLCGPMRVTSNEKRYILVIVENYSRSTWVRFLRLKVEALEVIIIKYIKNIQVRLNAIVCSVRTDNGTEFVNQTLRKFYENVVISHQTSVARTPQQNGIVDRRNQTLVEAAPTMLIFSKALLFLWAVAINTACYTQNHSLIRLPNNKTPYELMQDKKPDLSFFYVFGALCYPTHNNDDKGKLDAKSDIGIFVGYAPVKKAFKIYNKGTWKIIKTFHVTFNELTAMAFEQFSSGPGFNKATQNFDAFLTSVDASWIDATQAMTEPSWIDAMQEENHKFERLKVWELVPCLDKVFLMLKWIYKVKTDEFDGVIDFEESFASVFIRDHPYLCSKYRSQEYDDFPNGCQNGILKWCSGSNTLHMESKKRLITDTPLVEKSKLDEDLLGKLVDATLYRGMIGSLMCLTSSRPDLTYAICLCAWYQKKPTDKHLNAVKRIFRYLKKTINMGLWYSKDTGMSLIAYTYADHAGCQDTRRSTSGSAQFLGDKLVSWFSKKQKSTAISSTKAKYIALSGCCA</sequence>
<evidence type="ECO:0000259" key="1">
    <source>
        <dbReference type="PROSITE" id="PS50994"/>
    </source>
</evidence>
<evidence type="ECO:0000313" key="2">
    <source>
        <dbReference type="EMBL" id="GEU94179.1"/>
    </source>
</evidence>
<feature type="domain" description="Integrase catalytic" evidence="1">
    <location>
        <begin position="210"/>
        <end position="385"/>
    </location>
</feature>